<dbReference type="Proteomes" id="UP000184368">
    <property type="component" value="Unassembled WGS sequence"/>
</dbReference>
<dbReference type="Gene3D" id="3.10.350.10">
    <property type="entry name" value="LysM domain"/>
    <property type="match status" value="2"/>
</dbReference>
<sequence>MKKRHLPLFLGILMAAQASFAQPASVIRSYVTQFKDIAIEEMKRTGVPASITLAQGIHETMAGTSVLVRKSNNHFGIKCKETWTGASVNHDDDAPQECFRKYDNAFDSYRDHSDFLKTRKHYNALFSLDPTDYESWAYGLKKAGYATNPKYPQILIKLIRDYNLHDYTLVAMGQKTEGPDVLWAQGITTPAASQPVAAVARTVVAEPAALPAPIMPLYPSGVFRINDTKVKYITKGTSYLQVAEEHNMPLSRLFDFNDMAPQETADADGLLYLQRKRKSGNNETHKVGFGETLYSIAQSEGIRLESLLALNHLQPSQQPEIGETLYLKHKAAGMPRLATTMAKADLPQVVQQSVQQAGGPAQPVNMVPLQASEPTGGSYTEHIVQPKETLYAISRKYSVSIEEIMKWNDMQDMNLRSGQALRIRK</sequence>
<protein>
    <recommendedName>
        <fullName evidence="4">Peptidoglycan hydrolase</fullName>
    </recommendedName>
</protein>
<keyword evidence="8" id="KW-1185">Reference proteome</keyword>
<dbReference type="EMBL" id="FQUO01000014">
    <property type="protein sequence ID" value="SHF92291.1"/>
    <property type="molecule type" value="Genomic_DNA"/>
</dbReference>
<feature type="signal peptide" evidence="5">
    <location>
        <begin position="1"/>
        <end position="21"/>
    </location>
</feature>
<accession>A0A1M5FM85</accession>
<evidence type="ECO:0000259" key="6">
    <source>
        <dbReference type="PROSITE" id="PS51782"/>
    </source>
</evidence>
<dbReference type="GO" id="GO:0042742">
    <property type="term" value="P:defense response to bacterium"/>
    <property type="evidence" value="ECO:0007669"/>
    <property type="project" value="UniProtKB-KW"/>
</dbReference>
<evidence type="ECO:0000313" key="8">
    <source>
        <dbReference type="Proteomes" id="UP000184368"/>
    </source>
</evidence>
<dbReference type="Pfam" id="PF01476">
    <property type="entry name" value="LysM"/>
    <property type="match status" value="2"/>
</dbReference>
<reference evidence="7 8" key="1">
    <citation type="submission" date="2016-11" db="EMBL/GenBank/DDBJ databases">
        <authorList>
            <person name="Jaros S."/>
            <person name="Januszkiewicz K."/>
            <person name="Wedrychowicz H."/>
        </authorList>
    </citation>
    <scope>NUCLEOTIDE SEQUENCE [LARGE SCALE GENOMIC DNA]</scope>
    <source>
        <strain evidence="7 8">DSM 26897</strain>
    </source>
</reference>
<dbReference type="SUPFAM" id="SSF54106">
    <property type="entry name" value="LysM domain"/>
    <property type="match status" value="2"/>
</dbReference>
<evidence type="ECO:0000256" key="2">
    <source>
        <dbReference type="ARBA" id="ARBA00022638"/>
    </source>
</evidence>
<dbReference type="GO" id="GO:0004040">
    <property type="term" value="F:amidase activity"/>
    <property type="evidence" value="ECO:0007669"/>
    <property type="project" value="InterPro"/>
</dbReference>
<evidence type="ECO:0000256" key="3">
    <source>
        <dbReference type="ARBA" id="ARBA00022801"/>
    </source>
</evidence>
<name>A0A1M5FM85_9BACT</name>
<dbReference type="GO" id="GO:0031640">
    <property type="term" value="P:killing of cells of another organism"/>
    <property type="evidence" value="ECO:0007669"/>
    <property type="project" value="UniProtKB-KW"/>
</dbReference>
<dbReference type="PANTHER" id="PTHR33308:SF9">
    <property type="entry name" value="PEPTIDOGLYCAN HYDROLASE FLGJ"/>
    <property type="match status" value="1"/>
</dbReference>
<dbReference type="InterPro" id="IPR036779">
    <property type="entry name" value="LysM_dom_sf"/>
</dbReference>
<keyword evidence="2" id="KW-0081">Bacteriolytic enzyme</keyword>
<dbReference type="PROSITE" id="PS51782">
    <property type="entry name" value="LYSM"/>
    <property type="match status" value="2"/>
</dbReference>
<dbReference type="SMART" id="SM00047">
    <property type="entry name" value="LYZ2"/>
    <property type="match status" value="1"/>
</dbReference>
<keyword evidence="1" id="KW-0929">Antimicrobial</keyword>
<dbReference type="Pfam" id="PF01832">
    <property type="entry name" value="Glucosaminidase"/>
    <property type="match status" value="1"/>
</dbReference>
<dbReference type="PANTHER" id="PTHR33308">
    <property type="entry name" value="PEPTIDOGLYCAN HYDROLASE FLGJ"/>
    <property type="match status" value="1"/>
</dbReference>
<evidence type="ECO:0000256" key="5">
    <source>
        <dbReference type="SAM" id="SignalP"/>
    </source>
</evidence>
<keyword evidence="5" id="KW-0732">Signal</keyword>
<feature type="domain" description="LysM" evidence="6">
    <location>
        <begin position="380"/>
        <end position="423"/>
    </location>
</feature>
<dbReference type="Gene3D" id="1.10.530.10">
    <property type="match status" value="1"/>
</dbReference>
<evidence type="ECO:0000256" key="4">
    <source>
        <dbReference type="ARBA" id="ARBA00032108"/>
    </source>
</evidence>
<dbReference type="CDD" id="cd00118">
    <property type="entry name" value="LysM"/>
    <property type="match status" value="2"/>
</dbReference>
<dbReference type="InterPro" id="IPR018392">
    <property type="entry name" value="LysM"/>
</dbReference>
<feature type="chain" id="PRO_5013177740" description="Peptidoglycan hydrolase" evidence="5">
    <location>
        <begin position="22"/>
        <end position="425"/>
    </location>
</feature>
<dbReference type="SMART" id="SM00257">
    <property type="entry name" value="LysM"/>
    <property type="match status" value="2"/>
</dbReference>
<gene>
    <name evidence="7" type="ORF">SAMN05444008_11458</name>
</gene>
<evidence type="ECO:0000256" key="1">
    <source>
        <dbReference type="ARBA" id="ARBA00022529"/>
    </source>
</evidence>
<evidence type="ECO:0000313" key="7">
    <source>
        <dbReference type="EMBL" id="SHF92291.1"/>
    </source>
</evidence>
<dbReference type="STRING" id="1302690.BUE76_18920"/>
<feature type="domain" description="LysM" evidence="6">
    <location>
        <begin position="283"/>
        <end position="327"/>
    </location>
</feature>
<dbReference type="InterPro" id="IPR002901">
    <property type="entry name" value="MGlyc_endo_b_GlcNAc-like_dom"/>
</dbReference>
<dbReference type="AlphaFoldDB" id="A0A1M5FM85"/>
<proteinExistence type="predicted"/>
<organism evidence="7 8">
    <name type="scientific">Cnuella takakiae</name>
    <dbReference type="NCBI Taxonomy" id="1302690"/>
    <lineage>
        <taxon>Bacteria</taxon>
        <taxon>Pseudomonadati</taxon>
        <taxon>Bacteroidota</taxon>
        <taxon>Chitinophagia</taxon>
        <taxon>Chitinophagales</taxon>
        <taxon>Chitinophagaceae</taxon>
        <taxon>Cnuella</taxon>
    </lineage>
</organism>
<keyword evidence="3 7" id="KW-0378">Hydrolase</keyword>
<dbReference type="RefSeq" id="WP_083596628.1">
    <property type="nucleotide sequence ID" value="NZ_FQUO01000014.1"/>
</dbReference>
<dbReference type="InterPro" id="IPR051056">
    <property type="entry name" value="Glycosyl_Hydrolase_73"/>
</dbReference>